<keyword evidence="2" id="KW-1185">Reference proteome</keyword>
<dbReference type="Proteomes" id="UP000274122">
    <property type="component" value="Chromosome"/>
</dbReference>
<gene>
    <name evidence="1" type="ORF">NCTC11466_03481</name>
</gene>
<accession>A0A3S4KVX1</accession>
<dbReference type="AlphaFoldDB" id="A0A3S4KVX1"/>
<proteinExistence type="predicted"/>
<dbReference type="RefSeq" id="WP_126357288.1">
    <property type="nucleotide sequence ID" value="NZ_LR134201.1"/>
</dbReference>
<protein>
    <submittedName>
        <fullName evidence="1">Uncharacterized protein</fullName>
    </submittedName>
</protein>
<sequence length="134" mass="14730">MARKELYYTVEGKGRDKGKVFHITEMPASQAEWWAIRAGLAMAKGGVNLPDNFSDLGMAGMAKVGLEMVAKIPVEDARPLLEELMSCVQAVPNPSDRSIKRGLIEDDTEEVSTRLKLRTEVLKLHVDFLTAAAS</sequence>
<dbReference type="EMBL" id="LR134201">
    <property type="protein sequence ID" value="VEB99938.1"/>
    <property type="molecule type" value="Genomic_DNA"/>
</dbReference>
<dbReference type="KEGG" id="clap:NCTC11466_03481"/>
<name>A0A3S4KVX1_9ENTR</name>
<organism evidence="1 2">
    <name type="scientific">Cedecea lapagei</name>
    <dbReference type="NCBI Taxonomy" id="158823"/>
    <lineage>
        <taxon>Bacteria</taxon>
        <taxon>Pseudomonadati</taxon>
        <taxon>Pseudomonadota</taxon>
        <taxon>Gammaproteobacteria</taxon>
        <taxon>Enterobacterales</taxon>
        <taxon>Enterobacteriaceae</taxon>
        <taxon>Cedecea</taxon>
    </lineage>
</organism>
<dbReference type="OrthoDB" id="7281890at2"/>
<evidence type="ECO:0000313" key="2">
    <source>
        <dbReference type="Proteomes" id="UP000274122"/>
    </source>
</evidence>
<reference evidence="1 2" key="1">
    <citation type="submission" date="2018-12" db="EMBL/GenBank/DDBJ databases">
        <authorList>
            <consortium name="Pathogen Informatics"/>
        </authorList>
    </citation>
    <scope>NUCLEOTIDE SEQUENCE [LARGE SCALE GENOMIC DNA]</scope>
    <source>
        <strain evidence="1 2">NCTC11466</strain>
    </source>
</reference>
<evidence type="ECO:0000313" key="1">
    <source>
        <dbReference type="EMBL" id="VEB99938.1"/>
    </source>
</evidence>